<evidence type="ECO:0000313" key="1">
    <source>
        <dbReference type="EMBL" id="WVN21158.1"/>
    </source>
</evidence>
<sequence>MIKVNDQIANKVLINGTNIEKVQVNNVTVFEIIQCTITAEPKGRGYIDFTFQNHGKTKLSIYITEDTGSMSDNQIMTRHTLWVNPDSSKRFSVRDFLTPQDYLFYINNGMNWIVEKIINNDGGGSDSSN</sequence>
<dbReference type="RefSeq" id="WP_330463191.1">
    <property type="nucleotide sequence ID" value="NZ_CP143578.1"/>
</dbReference>
<gene>
    <name evidence="1" type="ORF">V2E26_01950</name>
</gene>
<evidence type="ECO:0000313" key="2">
    <source>
        <dbReference type="Proteomes" id="UP001431935"/>
    </source>
</evidence>
<protein>
    <submittedName>
        <fullName evidence="1">Uncharacterized protein</fullName>
    </submittedName>
</protein>
<reference evidence="1" key="1">
    <citation type="submission" date="2024-01" db="EMBL/GenBank/DDBJ databases">
        <title>Complete genome sequence of Mycoplasma gateae strain 3700.</title>
        <authorList>
            <person name="Spergser J."/>
        </authorList>
    </citation>
    <scope>NUCLEOTIDE SEQUENCE [LARGE SCALE GENOMIC DNA]</scope>
    <source>
        <strain evidence="1">3700</strain>
    </source>
</reference>
<organism evidence="1 2">
    <name type="scientific">Metamycoplasma gateae</name>
    <dbReference type="NCBI Taxonomy" id="35769"/>
    <lineage>
        <taxon>Bacteria</taxon>
        <taxon>Bacillati</taxon>
        <taxon>Mycoplasmatota</taxon>
        <taxon>Mycoplasmoidales</taxon>
        <taxon>Metamycoplasmataceae</taxon>
        <taxon>Metamycoplasma</taxon>
    </lineage>
</organism>
<dbReference type="EMBL" id="CP143578">
    <property type="protein sequence ID" value="WVN21158.1"/>
    <property type="molecule type" value="Genomic_DNA"/>
</dbReference>
<keyword evidence="2" id="KW-1185">Reference proteome</keyword>
<name>A0ABZ2AJF9_9BACT</name>
<accession>A0ABZ2AJF9</accession>
<dbReference type="Proteomes" id="UP001431935">
    <property type="component" value="Chromosome"/>
</dbReference>
<proteinExistence type="predicted"/>